<dbReference type="AlphaFoldDB" id="I3U7G7"/>
<dbReference type="SUPFAM" id="SSF55920">
    <property type="entry name" value="Creatinase/aminopeptidase"/>
    <property type="match status" value="1"/>
</dbReference>
<dbReference type="GO" id="GO:0005829">
    <property type="term" value="C:cytosol"/>
    <property type="evidence" value="ECO:0007669"/>
    <property type="project" value="TreeGrafter"/>
</dbReference>
<keyword evidence="3" id="KW-1185">Reference proteome</keyword>
<dbReference type="PANTHER" id="PTHR43330">
    <property type="entry name" value="METHIONINE AMINOPEPTIDASE"/>
    <property type="match status" value="1"/>
</dbReference>
<protein>
    <submittedName>
        <fullName evidence="2">Peptidase M24A</fullName>
    </submittedName>
</protein>
<evidence type="ECO:0000313" key="2">
    <source>
        <dbReference type="EMBL" id="AFK60955.1"/>
    </source>
</evidence>
<evidence type="ECO:0000313" key="3">
    <source>
        <dbReference type="Proteomes" id="UP000005267"/>
    </source>
</evidence>
<name>I3U7G7_ADVKW</name>
<dbReference type="Proteomes" id="UP000005267">
    <property type="component" value="Chromosome"/>
</dbReference>
<dbReference type="MEROPS" id="M24.001"/>
<evidence type="ECO:0000259" key="1">
    <source>
        <dbReference type="Pfam" id="PF00557"/>
    </source>
</evidence>
<dbReference type="InterPro" id="IPR036005">
    <property type="entry name" value="Creatinase/aminopeptidase-like"/>
</dbReference>
<dbReference type="GO" id="GO:0070006">
    <property type="term" value="F:metalloaminopeptidase activity"/>
    <property type="evidence" value="ECO:0007669"/>
    <property type="project" value="TreeGrafter"/>
</dbReference>
<reference evidence="3" key="2">
    <citation type="journal article" date="2013" name="PLoS ONE">
        <title>Genome implosion elicits host-confinement in Alcaligenaceae: evidence from the comparative genomics of Tetrathiobacter kashmirensis, a pathogen in the making.</title>
        <authorList>
            <person name="Ghosh W."/>
            <person name="Alam M."/>
            <person name="Roy C."/>
            <person name="Pyne P."/>
            <person name="George A."/>
            <person name="Chakraborty R."/>
            <person name="Majumder S."/>
            <person name="Agarwal A."/>
            <person name="Chakraborty S."/>
            <person name="Majumdar S."/>
            <person name="Gupta S.K."/>
        </authorList>
    </citation>
    <scope>NUCLEOTIDE SEQUENCE [LARGE SCALE GENOMIC DNA]</scope>
    <source>
        <strain evidence="3">WT001</strain>
    </source>
</reference>
<dbReference type="PANTHER" id="PTHR43330:SF27">
    <property type="entry name" value="METHIONINE AMINOPEPTIDASE"/>
    <property type="match status" value="1"/>
</dbReference>
<dbReference type="Gene3D" id="3.90.230.10">
    <property type="entry name" value="Creatinase/methionine aminopeptidase superfamily"/>
    <property type="match status" value="1"/>
</dbReference>
<feature type="domain" description="Peptidase M24" evidence="1">
    <location>
        <begin position="23"/>
        <end position="115"/>
    </location>
</feature>
<gene>
    <name evidence="2" type="ordered locus">TKWG_01425</name>
</gene>
<accession>I3U7G7</accession>
<dbReference type="InterPro" id="IPR000994">
    <property type="entry name" value="Pept_M24"/>
</dbReference>
<organism evidence="2 3">
    <name type="scientific">Advenella kashmirensis (strain DSM 17095 / LMG 22695 / WT001)</name>
    <name type="common">Tetrathiobacter kashmirensis</name>
    <dbReference type="NCBI Taxonomy" id="1036672"/>
    <lineage>
        <taxon>Bacteria</taxon>
        <taxon>Pseudomonadati</taxon>
        <taxon>Pseudomonadota</taxon>
        <taxon>Betaproteobacteria</taxon>
        <taxon>Burkholderiales</taxon>
        <taxon>Alcaligenaceae</taxon>
    </lineage>
</organism>
<sequence>MRPQERVNEPACFHQKPTGHRQARIAGKLAADVLHMIAPHVKAGVTTDELDRLCNEYIVNVQNTIPANIGYHGFPKTVCTSVNHVICHGIPSDKVLRNGDIINIDVAIIKDAGTVIPAACILWVSPGRWPGALCIQPMKPWWPVSVRCVLAPHWAMSATPYRM</sequence>
<reference evidence="2 3" key="1">
    <citation type="journal article" date="2011" name="J. Bacteriol.">
        <title>Whole-genome shotgun sequencing of the sulfur-oxidizing chemoautotroph Tetrathiobacter kashmirensis.</title>
        <authorList>
            <person name="Ghosh W."/>
            <person name="George A."/>
            <person name="Agarwal A."/>
            <person name="Raj P."/>
            <person name="Alam M."/>
            <person name="Pyne P."/>
            <person name="Das Gupta S.K."/>
        </authorList>
    </citation>
    <scope>NUCLEOTIDE SEQUENCE [LARGE SCALE GENOMIC DNA]</scope>
    <source>
        <strain evidence="2 3">WT001</strain>
    </source>
</reference>
<proteinExistence type="predicted"/>
<dbReference type="HOGENOM" id="CLU_1623659_0_0_4"/>
<dbReference type="EMBL" id="CP003555">
    <property type="protein sequence ID" value="AFK60955.1"/>
    <property type="molecule type" value="Genomic_DNA"/>
</dbReference>
<dbReference type="Pfam" id="PF00557">
    <property type="entry name" value="Peptidase_M24"/>
    <property type="match status" value="1"/>
</dbReference>
<dbReference type="STRING" id="1036672.TKWG_01425"/>
<dbReference type="KEGG" id="aka:TKWG_01425"/>